<evidence type="ECO:0000313" key="2">
    <source>
        <dbReference type="EMBL" id="PQM39257.1"/>
    </source>
</evidence>
<name>A0A314UP58_PRUYE</name>
<keyword evidence="3" id="KW-1185">Reference proteome</keyword>
<proteinExistence type="predicted"/>
<accession>A0A314UP58</accession>
<organism evidence="2 3">
    <name type="scientific">Prunus yedoensis var. nudiflora</name>
    <dbReference type="NCBI Taxonomy" id="2094558"/>
    <lineage>
        <taxon>Eukaryota</taxon>
        <taxon>Viridiplantae</taxon>
        <taxon>Streptophyta</taxon>
        <taxon>Embryophyta</taxon>
        <taxon>Tracheophyta</taxon>
        <taxon>Spermatophyta</taxon>
        <taxon>Magnoliopsida</taxon>
        <taxon>eudicotyledons</taxon>
        <taxon>Gunneridae</taxon>
        <taxon>Pentapetalae</taxon>
        <taxon>rosids</taxon>
        <taxon>fabids</taxon>
        <taxon>Rosales</taxon>
        <taxon>Rosaceae</taxon>
        <taxon>Amygdaloideae</taxon>
        <taxon>Amygdaleae</taxon>
        <taxon>Prunus</taxon>
    </lineage>
</organism>
<dbReference type="AlphaFoldDB" id="A0A314UP58"/>
<evidence type="ECO:0000256" key="1">
    <source>
        <dbReference type="SAM" id="MobiDB-lite"/>
    </source>
</evidence>
<evidence type="ECO:0000313" key="3">
    <source>
        <dbReference type="Proteomes" id="UP000250321"/>
    </source>
</evidence>
<sequence length="117" mass="13109">MRRLSDSFEAPVVSHLGRLKGRPYVLFNRPNIPGRDEIFVPEPPIFVKRIATHPGRQSTEGHPLSGVERRYWPRRGAGRCRPSRTRAGWLTAGEARPSGSGRIAAPRSSTDKSRPRT</sequence>
<dbReference type="EMBL" id="PJQY01003216">
    <property type="protein sequence ID" value="PQM39257.1"/>
    <property type="molecule type" value="Genomic_DNA"/>
</dbReference>
<dbReference type="Proteomes" id="UP000250321">
    <property type="component" value="Unassembled WGS sequence"/>
</dbReference>
<protein>
    <submittedName>
        <fullName evidence="2">Uncharacterized protein</fullName>
    </submittedName>
</protein>
<comment type="caution">
    <text evidence="2">The sequence shown here is derived from an EMBL/GenBank/DDBJ whole genome shotgun (WGS) entry which is preliminary data.</text>
</comment>
<gene>
    <name evidence="2" type="ORF">Pyn_26116</name>
</gene>
<feature type="compositionally biased region" description="Basic residues" evidence="1">
    <location>
        <begin position="75"/>
        <end position="84"/>
    </location>
</feature>
<reference evidence="2 3" key="1">
    <citation type="submission" date="2018-02" db="EMBL/GenBank/DDBJ databases">
        <title>Draft genome of wild Prunus yedoensis var. nudiflora.</title>
        <authorList>
            <person name="Baek S."/>
            <person name="Kim J.-H."/>
            <person name="Choi K."/>
            <person name="Kim G.-B."/>
            <person name="Cho A."/>
            <person name="Jang H."/>
            <person name="Shin C.-H."/>
            <person name="Yu H.-J."/>
            <person name="Mun J.-H."/>
        </authorList>
    </citation>
    <scope>NUCLEOTIDE SEQUENCE [LARGE SCALE GENOMIC DNA]</scope>
    <source>
        <strain evidence="3">cv. Jeju island</strain>
        <tissue evidence="2">Leaf</tissue>
    </source>
</reference>
<feature type="region of interest" description="Disordered" evidence="1">
    <location>
        <begin position="75"/>
        <end position="117"/>
    </location>
</feature>